<keyword evidence="1" id="KW-0328">Glycosyltransferase</keyword>
<dbReference type="Pfam" id="PF05693">
    <property type="entry name" value="Glycogen_syn"/>
    <property type="match status" value="1"/>
</dbReference>
<evidence type="ECO:0000256" key="2">
    <source>
        <dbReference type="ARBA" id="ARBA00022679"/>
    </source>
</evidence>
<dbReference type="InterPro" id="IPR008631">
    <property type="entry name" value="Glycogen_synth"/>
</dbReference>
<dbReference type="Gene3D" id="3.40.50.2000">
    <property type="entry name" value="Glycogen Phosphorylase B"/>
    <property type="match status" value="2"/>
</dbReference>
<gene>
    <name evidence="3" type="ORF">FDK13_10460</name>
</gene>
<dbReference type="Gene3D" id="6.10.260.10">
    <property type="match status" value="1"/>
</dbReference>
<reference evidence="3 4" key="1">
    <citation type="submission" date="2019-05" db="EMBL/GenBank/DDBJ databases">
        <title>Dyadobacter AR-3-8 sp. nov., isolated from arctic soil.</title>
        <authorList>
            <person name="Chaudhary D.K."/>
        </authorList>
    </citation>
    <scope>NUCLEOTIDE SEQUENCE [LARGE SCALE GENOMIC DNA]</scope>
    <source>
        <strain evidence="3 4">AR-3-8</strain>
    </source>
</reference>
<dbReference type="EMBL" id="SZVO01000004">
    <property type="protein sequence ID" value="TKT92389.1"/>
    <property type="molecule type" value="Genomic_DNA"/>
</dbReference>
<dbReference type="SUPFAM" id="SSF53756">
    <property type="entry name" value="UDP-Glycosyltransferase/glycogen phosphorylase"/>
    <property type="match status" value="1"/>
</dbReference>
<organism evidence="3 4">
    <name type="scientific">Dyadobacter frigoris</name>
    <dbReference type="NCBI Taxonomy" id="2576211"/>
    <lineage>
        <taxon>Bacteria</taxon>
        <taxon>Pseudomonadati</taxon>
        <taxon>Bacteroidota</taxon>
        <taxon>Cytophagia</taxon>
        <taxon>Cytophagales</taxon>
        <taxon>Spirosomataceae</taxon>
        <taxon>Dyadobacter</taxon>
    </lineage>
</organism>
<evidence type="ECO:0000313" key="3">
    <source>
        <dbReference type="EMBL" id="TKT92389.1"/>
    </source>
</evidence>
<dbReference type="GO" id="GO:0005978">
    <property type="term" value="P:glycogen biosynthetic process"/>
    <property type="evidence" value="ECO:0007669"/>
    <property type="project" value="InterPro"/>
</dbReference>
<keyword evidence="2" id="KW-0808">Transferase</keyword>
<name>A0A4U6D4Y1_9BACT</name>
<keyword evidence="4" id="KW-1185">Reference proteome</keyword>
<comment type="caution">
    <text evidence="3">The sequence shown here is derived from an EMBL/GenBank/DDBJ whole genome shotgun (WGS) entry which is preliminary data.</text>
</comment>
<dbReference type="AlphaFoldDB" id="A0A4U6D4Y1"/>
<dbReference type="Proteomes" id="UP000304900">
    <property type="component" value="Unassembled WGS sequence"/>
</dbReference>
<dbReference type="PANTHER" id="PTHR10176">
    <property type="entry name" value="GLYCOGEN SYNTHASE"/>
    <property type="match status" value="1"/>
</dbReference>
<protein>
    <submittedName>
        <fullName evidence="3">Glycogen synthase</fullName>
    </submittedName>
</protein>
<sequence>MVLKLNTILFEVAWEICNQVGGIYTFIKSKIPAVMDAREDNYYLLGPYFPNNSKLDFKAVTVTGDCPAGKTILLMREMGYEIHLGYWLLESTRPLVILFNPDSPLIELNKVKAKLWHDHQISSLRADALTDQVLAFGEIVRIFLTTLRKFSNDDQDLIAHFHEWMSASCLPQLHEDKIKIATIFTAHATVLGRYLAPNEYDFYNKLHTYNIQEKAAHYNVEAPAGIERAAALHANVFTTVSQQCAAECEIFLGRYPDSIIANGLSLKQRSSHESFAQHQKYRSMIDEFVKGLFFPGYHFDIRKTLYLFTSGRYEYKNKGFDITLKAIEQLNEKLREADAGITVILFIVSPRPHHSVKADAFEARSRYQHMQKLCRKISSKLGPRIYASVTHDGGSALPDINKLLDDELIQAWKSTVAGFKQKQLPALATHHLINEDEITGFCRQAGFDNSKNSAVKVVYHNEFIERATSLLGMDYAEFVSGCHLGIFPDLYQPWGYAPMESVVLGTPAIVSNHSGFGQFIQTNIPDHEDKEMHILDRKFQSDEGAAYQLSEMLYNFIQNFINNQFIPRSNIKNTAVEKLCWSEIEPRYEESYNLAMVRSQPATSLY</sequence>
<dbReference type="OrthoDB" id="907602at2"/>
<dbReference type="GO" id="GO:0004373">
    <property type="term" value="F:alpha-1,4-glucan glucosyltransferase (UDP-glucose donor) activity"/>
    <property type="evidence" value="ECO:0007669"/>
    <property type="project" value="InterPro"/>
</dbReference>
<accession>A0A4U6D4Y1</accession>
<evidence type="ECO:0000256" key="1">
    <source>
        <dbReference type="ARBA" id="ARBA00022676"/>
    </source>
</evidence>
<evidence type="ECO:0000313" key="4">
    <source>
        <dbReference type="Proteomes" id="UP000304900"/>
    </source>
</evidence>
<dbReference type="GO" id="GO:0005737">
    <property type="term" value="C:cytoplasm"/>
    <property type="evidence" value="ECO:0007669"/>
    <property type="project" value="TreeGrafter"/>
</dbReference>
<dbReference type="PANTHER" id="PTHR10176:SF3">
    <property type="entry name" value="GLYCOGEN [STARCH] SYNTHASE"/>
    <property type="match status" value="1"/>
</dbReference>
<proteinExistence type="predicted"/>